<gene>
    <name evidence="5" type="ORF">Pth03_15460</name>
</gene>
<dbReference type="AlphaFoldDB" id="A0A8J3V098"/>
<protein>
    <submittedName>
        <fullName evidence="5">3-oxoacyl-ACP reductase</fullName>
    </submittedName>
</protein>
<keyword evidence="6" id="KW-1185">Reference proteome</keyword>
<dbReference type="PROSITE" id="PS00061">
    <property type="entry name" value="ADH_SHORT"/>
    <property type="match status" value="1"/>
</dbReference>
<dbReference type="FunFam" id="3.40.50.720:FF:000173">
    <property type="entry name" value="3-oxoacyl-[acyl-carrier protein] reductase"/>
    <property type="match status" value="1"/>
</dbReference>
<dbReference type="InterPro" id="IPR036291">
    <property type="entry name" value="NAD(P)-bd_dom_sf"/>
</dbReference>
<dbReference type="InterPro" id="IPR057326">
    <property type="entry name" value="KR_dom"/>
</dbReference>
<sequence length="242" mass="25114">MELVGRVALLTGASGGIGQALGRRLIAAGVRTAFAYGRHADEAERLVDEATGAGVDAIALPADLADPEAPARLADAAAEALGSPIDLLIPNAGHSEQRAYTDVDLEMWERTIAVNLRAPFLLAQRVVPGMAERGYGRVLFMSSIAAFTGGIVGAHYAASKSGLHGLTHFLAARVAGRGVTVNAIAPALIEDTRMLPPTADPSALPVGRFGRPEEVADLAMAVLRNGYLTNQVISVDGGAYPR</sequence>
<dbReference type="PANTHER" id="PTHR42760">
    <property type="entry name" value="SHORT-CHAIN DEHYDROGENASES/REDUCTASES FAMILY MEMBER"/>
    <property type="match status" value="1"/>
</dbReference>
<evidence type="ECO:0000313" key="5">
    <source>
        <dbReference type="EMBL" id="GII53157.1"/>
    </source>
</evidence>
<keyword evidence="2" id="KW-0560">Oxidoreductase</keyword>
<dbReference type="InterPro" id="IPR002347">
    <property type="entry name" value="SDR_fam"/>
</dbReference>
<evidence type="ECO:0000256" key="3">
    <source>
        <dbReference type="RuleBase" id="RU000363"/>
    </source>
</evidence>
<reference evidence="5" key="1">
    <citation type="submission" date="2021-01" db="EMBL/GenBank/DDBJ databases">
        <title>Whole genome shotgun sequence of Planotetraspora thailandica NBRC 104271.</title>
        <authorList>
            <person name="Komaki H."/>
            <person name="Tamura T."/>
        </authorList>
    </citation>
    <scope>NUCLEOTIDE SEQUENCE</scope>
    <source>
        <strain evidence="5">NBRC 104271</strain>
    </source>
</reference>
<dbReference type="PRINTS" id="PR00081">
    <property type="entry name" value="GDHRDH"/>
</dbReference>
<comment type="similarity">
    <text evidence="1 3">Belongs to the short-chain dehydrogenases/reductases (SDR) family.</text>
</comment>
<evidence type="ECO:0000259" key="4">
    <source>
        <dbReference type="SMART" id="SM00822"/>
    </source>
</evidence>
<dbReference type="PANTHER" id="PTHR42760:SF133">
    <property type="entry name" value="3-OXOACYL-[ACYL-CARRIER-PROTEIN] REDUCTASE"/>
    <property type="match status" value="1"/>
</dbReference>
<accession>A0A8J3V098</accession>
<proteinExistence type="inferred from homology"/>
<dbReference type="RefSeq" id="WP_203943427.1">
    <property type="nucleotide sequence ID" value="NZ_BOOR01000008.1"/>
</dbReference>
<dbReference type="Gene3D" id="3.40.50.720">
    <property type="entry name" value="NAD(P)-binding Rossmann-like Domain"/>
    <property type="match status" value="1"/>
</dbReference>
<feature type="domain" description="Ketoreductase" evidence="4">
    <location>
        <begin position="6"/>
        <end position="192"/>
    </location>
</feature>
<evidence type="ECO:0000256" key="1">
    <source>
        <dbReference type="ARBA" id="ARBA00006484"/>
    </source>
</evidence>
<dbReference type="GO" id="GO:0016616">
    <property type="term" value="F:oxidoreductase activity, acting on the CH-OH group of donors, NAD or NADP as acceptor"/>
    <property type="evidence" value="ECO:0007669"/>
    <property type="project" value="TreeGrafter"/>
</dbReference>
<dbReference type="InterPro" id="IPR020904">
    <property type="entry name" value="Sc_DH/Rdtase_CS"/>
</dbReference>
<evidence type="ECO:0000313" key="6">
    <source>
        <dbReference type="Proteomes" id="UP000605992"/>
    </source>
</evidence>
<dbReference type="PRINTS" id="PR00080">
    <property type="entry name" value="SDRFAMILY"/>
</dbReference>
<comment type="caution">
    <text evidence="5">The sequence shown here is derived from an EMBL/GenBank/DDBJ whole genome shotgun (WGS) entry which is preliminary data.</text>
</comment>
<evidence type="ECO:0000256" key="2">
    <source>
        <dbReference type="ARBA" id="ARBA00023002"/>
    </source>
</evidence>
<organism evidence="5 6">
    <name type="scientific">Planotetraspora thailandica</name>
    <dbReference type="NCBI Taxonomy" id="487172"/>
    <lineage>
        <taxon>Bacteria</taxon>
        <taxon>Bacillati</taxon>
        <taxon>Actinomycetota</taxon>
        <taxon>Actinomycetes</taxon>
        <taxon>Streptosporangiales</taxon>
        <taxon>Streptosporangiaceae</taxon>
        <taxon>Planotetraspora</taxon>
    </lineage>
</organism>
<dbReference type="Proteomes" id="UP000605992">
    <property type="component" value="Unassembled WGS sequence"/>
</dbReference>
<dbReference type="SMART" id="SM00822">
    <property type="entry name" value="PKS_KR"/>
    <property type="match status" value="1"/>
</dbReference>
<dbReference type="EMBL" id="BOOR01000008">
    <property type="protein sequence ID" value="GII53157.1"/>
    <property type="molecule type" value="Genomic_DNA"/>
</dbReference>
<dbReference type="SUPFAM" id="SSF51735">
    <property type="entry name" value="NAD(P)-binding Rossmann-fold domains"/>
    <property type="match status" value="1"/>
</dbReference>
<name>A0A8J3V098_9ACTN</name>
<dbReference type="Pfam" id="PF00106">
    <property type="entry name" value="adh_short"/>
    <property type="match status" value="1"/>
</dbReference>